<accession>A0A0F9MNY8</accession>
<reference evidence="1" key="1">
    <citation type="journal article" date="2015" name="Nature">
        <title>Complex archaea that bridge the gap between prokaryotes and eukaryotes.</title>
        <authorList>
            <person name="Spang A."/>
            <person name="Saw J.H."/>
            <person name="Jorgensen S.L."/>
            <person name="Zaremba-Niedzwiedzka K."/>
            <person name="Martijn J."/>
            <person name="Lind A.E."/>
            <person name="van Eijk R."/>
            <person name="Schleper C."/>
            <person name="Guy L."/>
            <person name="Ettema T.J."/>
        </authorList>
    </citation>
    <scope>NUCLEOTIDE SEQUENCE</scope>
</reference>
<name>A0A0F9MNY8_9ZZZZ</name>
<comment type="caution">
    <text evidence="1">The sequence shown here is derived from an EMBL/GenBank/DDBJ whole genome shotgun (WGS) entry which is preliminary data.</text>
</comment>
<gene>
    <name evidence="1" type="ORF">LCGC14_1068260</name>
</gene>
<sequence length="184" mass="21546">MNVKGFAFVATKDATISRFGEERWNDFFERFKESYPFFNQGILPTSQIPAEQYLALQDAVVKVFYNGDEKMYWRFGEGAARTTLSEDGPFHIYVKRKREVKDFIENVLGRIWNMFYDEGSVKYEVEGNIAHLHIFNVPLYHVFFEYSTMGYVQKALEIMGVLVKETIKVKGSAKETHYKFVLDL</sequence>
<proteinExistence type="predicted"/>
<protein>
    <submittedName>
        <fullName evidence="1">Uncharacterized protein</fullName>
    </submittedName>
</protein>
<dbReference type="EMBL" id="LAZR01004582">
    <property type="protein sequence ID" value="KKN07329.1"/>
    <property type="molecule type" value="Genomic_DNA"/>
</dbReference>
<organism evidence="1">
    <name type="scientific">marine sediment metagenome</name>
    <dbReference type="NCBI Taxonomy" id="412755"/>
    <lineage>
        <taxon>unclassified sequences</taxon>
        <taxon>metagenomes</taxon>
        <taxon>ecological metagenomes</taxon>
    </lineage>
</organism>
<dbReference type="AlphaFoldDB" id="A0A0F9MNY8"/>
<evidence type="ECO:0000313" key="1">
    <source>
        <dbReference type="EMBL" id="KKN07329.1"/>
    </source>
</evidence>